<feature type="compositionally biased region" description="Polar residues" evidence="8">
    <location>
        <begin position="34"/>
        <end position="51"/>
    </location>
</feature>
<dbReference type="FunFam" id="4.10.280.10:FF:000074">
    <property type="entry name" value="Transcription factor ORG2"/>
    <property type="match status" value="1"/>
</dbReference>
<evidence type="ECO:0000259" key="9">
    <source>
        <dbReference type="PROSITE" id="PS50888"/>
    </source>
</evidence>
<organism evidence="10 11">
    <name type="scientific">Asparagus officinalis</name>
    <name type="common">Garden asparagus</name>
    <dbReference type="NCBI Taxonomy" id="4686"/>
    <lineage>
        <taxon>Eukaryota</taxon>
        <taxon>Viridiplantae</taxon>
        <taxon>Streptophyta</taxon>
        <taxon>Embryophyta</taxon>
        <taxon>Tracheophyta</taxon>
        <taxon>Spermatophyta</taxon>
        <taxon>Magnoliopsida</taxon>
        <taxon>Liliopsida</taxon>
        <taxon>Asparagales</taxon>
        <taxon>Asparagaceae</taxon>
        <taxon>Asparagoideae</taxon>
        <taxon>Asparagus</taxon>
    </lineage>
</organism>
<dbReference type="SMART" id="SM00353">
    <property type="entry name" value="HLH"/>
    <property type="match status" value="1"/>
</dbReference>
<keyword evidence="11" id="KW-1185">Reference proteome</keyword>
<dbReference type="EMBL" id="CM007385">
    <property type="protein sequence ID" value="ONK67496.1"/>
    <property type="molecule type" value="Genomic_DNA"/>
</dbReference>
<dbReference type="GO" id="GO:0042594">
    <property type="term" value="P:response to starvation"/>
    <property type="evidence" value="ECO:0007669"/>
    <property type="project" value="UniProtKB-ARBA"/>
</dbReference>
<keyword evidence="4" id="KW-0804">Transcription</keyword>
<dbReference type="Pfam" id="PF00010">
    <property type="entry name" value="HLH"/>
    <property type="match status" value="1"/>
</dbReference>
<evidence type="ECO:0000256" key="6">
    <source>
        <dbReference type="ARBA" id="ARBA00056447"/>
    </source>
</evidence>
<feature type="domain" description="BHLH" evidence="9">
    <location>
        <begin position="50"/>
        <end position="102"/>
    </location>
</feature>
<dbReference type="SUPFAM" id="SSF47459">
    <property type="entry name" value="HLH, helix-loop-helix DNA-binding domain"/>
    <property type="match status" value="1"/>
</dbReference>
<comment type="function">
    <text evidence="6">Transcription activator that binds to the DNA motif 5'-CACGTGG-3' in the promoter of iron (Fe) deficiency-inducible genes as well as of genes involved in iron homeostasis, thus contributing to basal tolerance to iron deficiency, iron uptake from soil and iron transport, particularly during seed maturation and germination. Promotes the accumulation of mugineic acid family phytosiderophores (MAs). Required for ethylene-mediated signaling during iron deficiency responses. Improves growth and yield, especially in calcareous soil with low iron availability. Promotes iron concentration in shoots and grain.</text>
</comment>
<keyword evidence="3" id="KW-0238">DNA-binding</keyword>
<evidence type="ECO:0000256" key="8">
    <source>
        <dbReference type="SAM" id="MobiDB-lite"/>
    </source>
</evidence>
<dbReference type="Gene3D" id="4.10.280.10">
    <property type="entry name" value="Helix-loop-helix DNA-binding domain"/>
    <property type="match status" value="1"/>
</dbReference>
<dbReference type="Gramene" id="ONK67496">
    <property type="protein sequence ID" value="ONK67496"/>
    <property type="gene ID" value="A4U43_C05F650"/>
</dbReference>
<accession>A0A5P1ENI6</accession>
<evidence type="ECO:0000313" key="10">
    <source>
        <dbReference type="EMBL" id="ONK67496.1"/>
    </source>
</evidence>
<dbReference type="Proteomes" id="UP000243459">
    <property type="component" value="Chromosome 5"/>
</dbReference>
<evidence type="ECO:0000256" key="7">
    <source>
        <dbReference type="ARBA" id="ARBA00074844"/>
    </source>
</evidence>
<keyword evidence="2" id="KW-0805">Transcription regulation</keyword>
<protein>
    <recommendedName>
        <fullName evidence="7">Protein IRON-RELATED TRANSCRIPTION FACTOR 2</fullName>
    </recommendedName>
</protein>
<dbReference type="GO" id="GO:0000977">
    <property type="term" value="F:RNA polymerase II transcription regulatory region sequence-specific DNA binding"/>
    <property type="evidence" value="ECO:0007669"/>
    <property type="project" value="TreeGrafter"/>
</dbReference>
<evidence type="ECO:0000256" key="1">
    <source>
        <dbReference type="ARBA" id="ARBA00005510"/>
    </source>
</evidence>
<proteinExistence type="inferred from homology"/>
<comment type="similarity">
    <text evidence="1">Belongs to the bHLH protein family.</text>
</comment>
<dbReference type="AlphaFoldDB" id="A0A5P1ENI6"/>
<gene>
    <name evidence="10" type="ORF">A4U43_C05F650</name>
</gene>
<dbReference type="PANTHER" id="PTHR13935">
    <property type="entry name" value="ACHAETE-SCUTE TRANSCRIPTION FACTOR-RELATED"/>
    <property type="match status" value="1"/>
</dbReference>
<dbReference type="PROSITE" id="PS50888">
    <property type="entry name" value="BHLH"/>
    <property type="match status" value="1"/>
</dbReference>
<keyword evidence="5" id="KW-0539">Nucleus</keyword>
<dbReference type="GO" id="GO:0000981">
    <property type="term" value="F:DNA-binding transcription factor activity, RNA polymerase II-specific"/>
    <property type="evidence" value="ECO:0007669"/>
    <property type="project" value="TreeGrafter"/>
</dbReference>
<dbReference type="InterPro" id="IPR011598">
    <property type="entry name" value="bHLH_dom"/>
</dbReference>
<dbReference type="GO" id="GO:0046983">
    <property type="term" value="F:protein dimerization activity"/>
    <property type="evidence" value="ECO:0007669"/>
    <property type="project" value="InterPro"/>
</dbReference>
<dbReference type="PANTHER" id="PTHR13935:SF41">
    <property type="entry name" value="TRANSCRIPTION FACTOR ORG2-RELATED"/>
    <property type="match status" value="1"/>
</dbReference>
<evidence type="ECO:0000313" key="11">
    <source>
        <dbReference type="Proteomes" id="UP000243459"/>
    </source>
</evidence>
<evidence type="ECO:0000256" key="3">
    <source>
        <dbReference type="ARBA" id="ARBA00023125"/>
    </source>
</evidence>
<name>A0A5P1ENI6_ASPOF</name>
<reference evidence="11" key="1">
    <citation type="journal article" date="2017" name="Nat. Commun.">
        <title>The asparagus genome sheds light on the origin and evolution of a young Y chromosome.</title>
        <authorList>
            <person name="Harkess A."/>
            <person name="Zhou J."/>
            <person name="Xu C."/>
            <person name="Bowers J.E."/>
            <person name="Van der Hulst R."/>
            <person name="Ayyampalayam S."/>
            <person name="Mercati F."/>
            <person name="Riccardi P."/>
            <person name="McKain M.R."/>
            <person name="Kakrana A."/>
            <person name="Tang H."/>
            <person name="Ray J."/>
            <person name="Groenendijk J."/>
            <person name="Arikit S."/>
            <person name="Mathioni S.M."/>
            <person name="Nakano M."/>
            <person name="Shan H."/>
            <person name="Telgmann-Rauber A."/>
            <person name="Kanno A."/>
            <person name="Yue Z."/>
            <person name="Chen H."/>
            <person name="Li W."/>
            <person name="Chen Y."/>
            <person name="Xu X."/>
            <person name="Zhang Y."/>
            <person name="Luo S."/>
            <person name="Chen H."/>
            <person name="Gao J."/>
            <person name="Mao Z."/>
            <person name="Pires J.C."/>
            <person name="Luo M."/>
            <person name="Kudrna D."/>
            <person name="Wing R.A."/>
            <person name="Meyers B.C."/>
            <person name="Yi K."/>
            <person name="Kong H."/>
            <person name="Lavrijsen P."/>
            <person name="Sunseri F."/>
            <person name="Falavigna A."/>
            <person name="Ye Y."/>
            <person name="Leebens-Mack J.H."/>
            <person name="Chen G."/>
        </authorList>
    </citation>
    <scope>NUCLEOTIDE SEQUENCE [LARGE SCALE GENOMIC DNA]</scope>
    <source>
        <strain evidence="11">cv. DH0086</strain>
    </source>
</reference>
<dbReference type="OMA" id="RINCGLL"/>
<dbReference type="InterPro" id="IPR015660">
    <property type="entry name" value="MASH1/Ascl1a-like"/>
</dbReference>
<evidence type="ECO:0000256" key="5">
    <source>
        <dbReference type="ARBA" id="ARBA00023242"/>
    </source>
</evidence>
<evidence type="ECO:0000256" key="4">
    <source>
        <dbReference type="ARBA" id="ARBA00023163"/>
    </source>
</evidence>
<feature type="region of interest" description="Disordered" evidence="8">
    <location>
        <begin position="32"/>
        <end position="54"/>
    </location>
</feature>
<dbReference type="GO" id="GO:0090575">
    <property type="term" value="C:RNA polymerase II transcription regulator complex"/>
    <property type="evidence" value="ECO:0007669"/>
    <property type="project" value="TreeGrafter"/>
</dbReference>
<sequence>MSSFSPNSSNFGWQLEDILINELRSDELFAHYSPNDQDTSKTSITASNSMKRSIHNEYERDRRKKLNSLYSTLRNLLPETDESKKLSIPCTIARVLKYIPELQKNIKRMAGKKEEILLSMSKRQNFVIEPTISAKCLNKKEVIMQICIKNRSEMIPLSNIVKILEGEGLELMNASTIANYADGIFYSLHLQAKDIIWMDGESYCVHLINVLKEASKS</sequence>
<dbReference type="InterPro" id="IPR036638">
    <property type="entry name" value="HLH_DNA-bd_sf"/>
</dbReference>
<evidence type="ECO:0000256" key="2">
    <source>
        <dbReference type="ARBA" id="ARBA00023015"/>
    </source>
</evidence>